<accession>A0A448YKY9</accession>
<evidence type="ECO:0000256" key="6">
    <source>
        <dbReference type="ARBA" id="ARBA00023026"/>
    </source>
</evidence>
<comment type="subcellular location">
    <subcellularLocation>
        <location evidence="1">Cell membrane</location>
        <topology evidence="1">Multi-pass membrane protein</topology>
    </subcellularLocation>
</comment>
<dbReference type="FunFam" id="1.20.1250.20:FF:000140">
    <property type="entry name" value="Putative MFS phospholipid transporter"/>
    <property type="match status" value="1"/>
</dbReference>
<feature type="domain" description="Major facilitator superfamily (MFS) profile" evidence="10">
    <location>
        <begin position="52"/>
        <end position="458"/>
    </location>
</feature>
<evidence type="ECO:0000256" key="3">
    <source>
        <dbReference type="ARBA" id="ARBA00022448"/>
    </source>
</evidence>
<reference evidence="11 12" key="1">
    <citation type="submission" date="2018-12" db="EMBL/GenBank/DDBJ databases">
        <authorList>
            <person name="Tiukova I."/>
            <person name="Dainat J."/>
        </authorList>
    </citation>
    <scope>NUCLEOTIDE SEQUENCE [LARGE SCALE GENOMIC DNA]</scope>
</reference>
<feature type="transmembrane region" description="Helical" evidence="9">
    <location>
        <begin position="93"/>
        <end position="112"/>
    </location>
</feature>
<dbReference type="GO" id="GO:0046943">
    <property type="term" value="F:carboxylic acid transmembrane transporter activity"/>
    <property type="evidence" value="ECO:0007669"/>
    <property type="project" value="TreeGrafter"/>
</dbReference>
<sequence>MSENSIVENKTELAKETDFELHDSSSGDVITYDEEERSGRFLRDKSWSDIFSIICAGAALISDGYQNNCMNMLNSVFAVEYPKAYTASVKTQVSNALLVGAVLGQLCVGLTCDYMGRKWAILTTTSMIVIGSILATASKGKTPNGMFWMLTVARGITGFGVGGEYPASSTSAAESANETTKKRGGVFVLVTNLPLCLGGPMALIVFLIVYAATGKGAHLTTTWRVMLGIGCIWPLAVFYFRWKMATSLLYKKAAIRRKVPYLLSIRFYWRKLIGTAVCWFIYDFVTFPNGIFSSTIISSVLSDSKDLQKVAEWNLLLSVLAIPGVFIGAYLVDRIGRKYTMCIGFGGYIVTGLIIGCAYEKISKIVPLFIIFYGIFNSCGNLGPGDVLGLSSAESYASPIRGTFYGFSAAFGKTGAAVGTEAFTPIQNNLGKKWTFIIAAICGAVGVTLSYLCVPHLLENDLMAEDIKYLRYVRAHGWTGSFGLDEDQREITGVAPNSEEEGETEVEDKN</sequence>
<evidence type="ECO:0000256" key="5">
    <source>
        <dbReference type="ARBA" id="ARBA00022989"/>
    </source>
</evidence>
<dbReference type="PROSITE" id="PS50850">
    <property type="entry name" value="MFS"/>
    <property type="match status" value="1"/>
</dbReference>
<keyword evidence="4 9" id="KW-0812">Transmembrane</keyword>
<dbReference type="OrthoDB" id="2153661at2759"/>
<dbReference type="FunCoup" id="A0A448YKY9">
    <property type="interactions" value="48"/>
</dbReference>
<feature type="region of interest" description="Disordered" evidence="8">
    <location>
        <begin position="489"/>
        <end position="510"/>
    </location>
</feature>
<dbReference type="Proteomes" id="UP000290900">
    <property type="component" value="Unassembled WGS sequence"/>
</dbReference>
<dbReference type="InterPro" id="IPR020846">
    <property type="entry name" value="MFS_dom"/>
</dbReference>
<evidence type="ECO:0000259" key="10">
    <source>
        <dbReference type="PROSITE" id="PS50850"/>
    </source>
</evidence>
<dbReference type="InterPro" id="IPR005829">
    <property type="entry name" value="Sugar_transporter_CS"/>
</dbReference>
<dbReference type="SUPFAM" id="SSF103473">
    <property type="entry name" value="MFS general substrate transporter"/>
    <property type="match status" value="1"/>
</dbReference>
<feature type="transmembrane region" description="Helical" evidence="9">
    <location>
        <begin position="119"/>
        <end position="140"/>
    </location>
</feature>
<feature type="transmembrane region" description="Helical" evidence="9">
    <location>
        <begin position="313"/>
        <end position="332"/>
    </location>
</feature>
<protein>
    <submittedName>
        <fullName evidence="11">DEKNAAC102406</fullName>
    </submittedName>
</protein>
<gene>
    <name evidence="11" type="ORF">BRENAR_LOCUS2294</name>
</gene>
<dbReference type="STRING" id="13370.A0A448YKY9"/>
<dbReference type="Pfam" id="PF00083">
    <property type="entry name" value="Sugar_tr"/>
    <property type="match status" value="1"/>
</dbReference>
<dbReference type="PROSITE" id="PS00216">
    <property type="entry name" value="SUGAR_TRANSPORT_1"/>
    <property type="match status" value="1"/>
</dbReference>
<evidence type="ECO:0000256" key="2">
    <source>
        <dbReference type="ARBA" id="ARBA00010992"/>
    </source>
</evidence>
<dbReference type="GO" id="GO:0005886">
    <property type="term" value="C:plasma membrane"/>
    <property type="evidence" value="ECO:0007669"/>
    <property type="project" value="UniProtKB-SubCell"/>
</dbReference>
<dbReference type="PANTHER" id="PTHR23508:SF10">
    <property type="entry name" value="CARBOXYLIC ACID TRANSPORTER PROTEIN HOMOLOG"/>
    <property type="match status" value="1"/>
</dbReference>
<keyword evidence="6" id="KW-0843">Virulence</keyword>
<keyword evidence="5 9" id="KW-1133">Transmembrane helix</keyword>
<feature type="compositionally biased region" description="Acidic residues" evidence="8">
    <location>
        <begin position="498"/>
        <end position="510"/>
    </location>
</feature>
<dbReference type="InterPro" id="IPR005828">
    <property type="entry name" value="MFS_sugar_transport-like"/>
</dbReference>
<feature type="transmembrane region" description="Helical" evidence="9">
    <location>
        <begin position="186"/>
        <end position="211"/>
    </location>
</feature>
<proteinExistence type="inferred from homology"/>
<dbReference type="EMBL" id="CAACVR010000012">
    <property type="protein sequence ID" value="VEU21561.1"/>
    <property type="molecule type" value="Genomic_DNA"/>
</dbReference>
<dbReference type="Gene3D" id="1.20.1250.20">
    <property type="entry name" value="MFS general substrate transporter like domains"/>
    <property type="match status" value="1"/>
</dbReference>
<dbReference type="AlphaFoldDB" id="A0A448YKY9"/>
<keyword evidence="3" id="KW-0813">Transport</keyword>
<keyword evidence="12" id="KW-1185">Reference proteome</keyword>
<evidence type="ECO:0000256" key="4">
    <source>
        <dbReference type="ARBA" id="ARBA00022692"/>
    </source>
</evidence>
<evidence type="ECO:0000313" key="11">
    <source>
        <dbReference type="EMBL" id="VEU21561.1"/>
    </source>
</evidence>
<organism evidence="11 12">
    <name type="scientific">Brettanomyces naardenensis</name>
    <name type="common">Yeast</name>
    <dbReference type="NCBI Taxonomy" id="13370"/>
    <lineage>
        <taxon>Eukaryota</taxon>
        <taxon>Fungi</taxon>
        <taxon>Dikarya</taxon>
        <taxon>Ascomycota</taxon>
        <taxon>Saccharomycotina</taxon>
        <taxon>Pichiomycetes</taxon>
        <taxon>Pichiales</taxon>
        <taxon>Pichiaceae</taxon>
        <taxon>Brettanomyces</taxon>
    </lineage>
</organism>
<evidence type="ECO:0000256" key="8">
    <source>
        <dbReference type="SAM" id="MobiDB-lite"/>
    </source>
</evidence>
<dbReference type="InterPro" id="IPR036259">
    <property type="entry name" value="MFS_trans_sf"/>
</dbReference>
<feature type="transmembrane region" description="Helical" evidence="9">
    <location>
        <begin position="434"/>
        <end position="454"/>
    </location>
</feature>
<comment type="similarity">
    <text evidence="2">Belongs to the major facilitator superfamily. Sugar transporter (TC 2.A.1.1) family.</text>
</comment>
<evidence type="ECO:0000256" key="7">
    <source>
        <dbReference type="ARBA" id="ARBA00023136"/>
    </source>
</evidence>
<keyword evidence="7 9" id="KW-0472">Membrane</keyword>
<dbReference type="PANTHER" id="PTHR23508">
    <property type="entry name" value="CARBOXYLIC ACID TRANSPORTER PROTEIN HOMOLOG"/>
    <property type="match status" value="1"/>
</dbReference>
<feature type="transmembrane region" description="Helical" evidence="9">
    <location>
        <begin position="339"/>
        <end position="359"/>
    </location>
</feature>
<name>A0A448YKY9_BRENA</name>
<dbReference type="GO" id="GO:0001406">
    <property type="term" value="F:glycerophosphodiester transmembrane transporter activity"/>
    <property type="evidence" value="ECO:0007669"/>
    <property type="project" value="UniProtKB-ARBA"/>
</dbReference>
<evidence type="ECO:0000256" key="9">
    <source>
        <dbReference type="SAM" id="Phobius"/>
    </source>
</evidence>
<feature type="transmembrane region" description="Helical" evidence="9">
    <location>
        <begin position="223"/>
        <end position="240"/>
    </location>
</feature>
<dbReference type="InParanoid" id="A0A448YKY9"/>
<evidence type="ECO:0000313" key="12">
    <source>
        <dbReference type="Proteomes" id="UP000290900"/>
    </source>
</evidence>
<evidence type="ECO:0000256" key="1">
    <source>
        <dbReference type="ARBA" id="ARBA00004651"/>
    </source>
</evidence>